<comment type="caution">
    <text evidence="1">The sequence shown here is derived from an EMBL/GenBank/DDBJ whole genome shotgun (WGS) entry which is preliminary data.</text>
</comment>
<proteinExistence type="predicted"/>
<protein>
    <submittedName>
        <fullName evidence="1">Uncharacterized protein</fullName>
    </submittedName>
</protein>
<gene>
    <name evidence="1" type="ORF">C4D60_Mb10t12780</name>
</gene>
<keyword evidence="2" id="KW-1185">Reference proteome</keyword>
<evidence type="ECO:0000313" key="1">
    <source>
        <dbReference type="EMBL" id="THU53282.1"/>
    </source>
</evidence>
<dbReference type="AlphaFoldDB" id="A0A4S8IZ47"/>
<sequence length="74" mass="8733">MCRLILCLLTSEAKIKANELTCSKHEGWIYFHLHSLTLLSSSFLRLILLRCGYQIEQLTPSIEYQSHRYYVLRS</sequence>
<evidence type="ECO:0000313" key="2">
    <source>
        <dbReference type="Proteomes" id="UP000317650"/>
    </source>
</evidence>
<name>A0A4S8IZ47_MUSBA</name>
<organism evidence="1 2">
    <name type="scientific">Musa balbisiana</name>
    <name type="common">Banana</name>
    <dbReference type="NCBI Taxonomy" id="52838"/>
    <lineage>
        <taxon>Eukaryota</taxon>
        <taxon>Viridiplantae</taxon>
        <taxon>Streptophyta</taxon>
        <taxon>Embryophyta</taxon>
        <taxon>Tracheophyta</taxon>
        <taxon>Spermatophyta</taxon>
        <taxon>Magnoliopsida</taxon>
        <taxon>Liliopsida</taxon>
        <taxon>Zingiberales</taxon>
        <taxon>Musaceae</taxon>
        <taxon>Musa</taxon>
    </lineage>
</organism>
<reference evidence="1 2" key="1">
    <citation type="journal article" date="2019" name="Nat. Plants">
        <title>Genome sequencing of Musa balbisiana reveals subgenome evolution and function divergence in polyploid bananas.</title>
        <authorList>
            <person name="Yao X."/>
        </authorList>
    </citation>
    <scope>NUCLEOTIDE SEQUENCE [LARGE SCALE GENOMIC DNA]</scope>
    <source>
        <strain evidence="2">cv. DH-PKW</strain>
        <tissue evidence="1">Leaves</tissue>
    </source>
</reference>
<dbReference type="EMBL" id="PYDT01000008">
    <property type="protein sequence ID" value="THU53282.1"/>
    <property type="molecule type" value="Genomic_DNA"/>
</dbReference>
<accession>A0A4S8IZ47</accession>
<dbReference type="Proteomes" id="UP000317650">
    <property type="component" value="Chromosome 10"/>
</dbReference>